<evidence type="ECO:0000313" key="6">
    <source>
        <dbReference type="Proteomes" id="UP000282818"/>
    </source>
</evidence>
<dbReference type="InterPro" id="IPR000644">
    <property type="entry name" value="CBS_dom"/>
</dbReference>
<evidence type="ECO:0000256" key="1">
    <source>
        <dbReference type="ARBA" id="ARBA00023122"/>
    </source>
</evidence>
<dbReference type="RefSeq" id="WP_127694497.1">
    <property type="nucleotide sequence ID" value="NZ_SACQ01000005.1"/>
</dbReference>
<dbReference type="AlphaFoldDB" id="A0A437Q6Z9"/>
<feature type="domain" description="CBS" evidence="4">
    <location>
        <begin position="142"/>
        <end position="200"/>
    </location>
</feature>
<dbReference type="Gene3D" id="3.10.580.10">
    <property type="entry name" value="CBS-domain"/>
    <property type="match status" value="1"/>
</dbReference>
<feature type="region of interest" description="Disordered" evidence="3">
    <location>
        <begin position="33"/>
        <end position="55"/>
    </location>
</feature>
<keyword evidence="1 2" id="KW-0129">CBS domain</keyword>
<gene>
    <name evidence="5" type="ORF">EOE65_11690</name>
</gene>
<dbReference type="Pfam" id="PF00571">
    <property type="entry name" value="CBS"/>
    <property type="match status" value="2"/>
</dbReference>
<dbReference type="SMART" id="SM00116">
    <property type="entry name" value="CBS"/>
    <property type="match status" value="2"/>
</dbReference>
<dbReference type="PANTHER" id="PTHR43080:SF29">
    <property type="entry name" value="OS02G0818000 PROTEIN"/>
    <property type="match status" value="1"/>
</dbReference>
<evidence type="ECO:0000256" key="3">
    <source>
        <dbReference type="SAM" id="MobiDB-lite"/>
    </source>
</evidence>
<reference evidence="5 6" key="1">
    <citation type="submission" date="2019-01" db="EMBL/GenBank/DDBJ databases">
        <authorList>
            <person name="Chen W.-M."/>
        </authorList>
    </citation>
    <scope>NUCLEOTIDE SEQUENCE [LARGE SCALE GENOMIC DNA]</scope>
    <source>
        <strain evidence="5 6">HPM-16</strain>
    </source>
</reference>
<accession>A0A437Q6Z9</accession>
<dbReference type="SUPFAM" id="SSF54631">
    <property type="entry name" value="CBS-domain pair"/>
    <property type="match status" value="1"/>
</dbReference>
<feature type="compositionally biased region" description="Polar residues" evidence="3">
    <location>
        <begin position="33"/>
        <end position="47"/>
    </location>
</feature>
<dbReference type="EMBL" id="SACQ01000005">
    <property type="protein sequence ID" value="RVU30301.1"/>
    <property type="molecule type" value="Genomic_DNA"/>
</dbReference>
<dbReference type="CDD" id="cd02205">
    <property type="entry name" value="CBS_pair_SF"/>
    <property type="match status" value="1"/>
</dbReference>
<name>A0A437Q6Z9_9GAMM</name>
<sequence length="203" mass="21790">MSILQIIPAFNPDIPKTQPAVAPIAASGATEHITQGSTSNGIASTKPQGKANPNLLKRQSEGSKLYGEEAHYTPILTAEKIMSQPLITIDRDDSFAHAATVMKQQQISHLIVASSNGDLLGLVHHEDTIQHGVDSPVAVANFLPESLLAAKPETPVAEIARHFIHHNCNAIPVVNAALKPIGIVCRTDLLEIISYGEHVERWA</sequence>
<evidence type="ECO:0000313" key="5">
    <source>
        <dbReference type="EMBL" id="RVU30301.1"/>
    </source>
</evidence>
<protein>
    <submittedName>
        <fullName evidence="5">CBS domain-containing protein</fullName>
    </submittedName>
</protein>
<dbReference type="Proteomes" id="UP000282818">
    <property type="component" value="Unassembled WGS sequence"/>
</dbReference>
<comment type="caution">
    <text evidence="5">The sequence shown here is derived from an EMBL/GenBank/DDBJ whole genome shotgun (WGS) entry which is preliminary data.</text>
</comment>
<dbReference type="PROSITE" id="PS51371">
    <property type="entry name" value="CBS"/>
    <property type="match status" value="2"/>
</dbReference>
<organism evidence="5 6">
    <name type="scientific">Neptunomonas marina</name>
    <dbReference type="NCBI Taxonomy" id="1815562"/>
    <lineage>
        <taxon>Bacteria</taxon>
        <taxon>Pseudomonadati</taxon>
        <taxon>Pseudomonadota</taxon>
        <taxon>Gammaproteobacteria</taxon>
        <taxon>Oceanospirillales</taxon>
        <taxon>Oceanospirillaceae</taxon>
        <taxon>Neptunomonas</taxon>
    </lineage>
</organism>
<evidence type="ECO:0000256" key="2">
    <source>
        <dbReference type="PROSITE-ProRule" id="PRU00703"/>
    </source>
</evidence>
<dbReference type="InterPro" id="IPR046342">
    <property type="entry name" value="CBS_dom_sf"/>
</dbReference>
<feature type="domain" description="CBS" evidence="4">
    <location>
        <begin position="82"/>
        <end position="139"/>
    </location>
</feature>
<keyword evidence="6" id="KW-1185">Reference proteome</keyword>
<dbReference type="InterPro" id="IPR051257">
    <property type="entry name" value="Diverse_CBS-Domain"/>
</dbReference>
<evidence type="ECO:0000259" key="4">
    <source>
        <dbReference type="PROSITE" id="PS51371"/>
    </source>
</evidence>
<proteinExistence type="predicted"/>
<dbReference type="PANTHER" id="PTHR43080">
    <property type="entry name" value="CBS DOMAIN-CONTAINING PROTEIN CBSX3, MITOCHONDRIAL"/>
    <property type="match status" value="1"/>
</dbReference>